<reference evidence="3" key="1">
    <citation type="journal article" date="2019" name="Int. J. Syst. Evol. Microbiol.">
        <title>The Global Catalogue of Microorganisms (GCM) 10K type strain sequencing project: providing services to taxonomists for standard genome sequencing and annotation.</title>
        <authorList>
            <consortium name="The Broad Institute Genomics Platform"/>
            <consortium name="The Broad Institute Genome Sequencing Center for Infectious Disease"/>
            <person name="Wu L."/>
            <person name="Ma J."/>
        </authorList>
    </citation>
    <scope>NUCLEOTIDE SEQUENCE [LARGE SCALE GENOMIC DNA]</scope>
    <source>
        <strain evidence="3">KCTC 52298</strain>
    </source>
</reference>
<dbReference type="RefSeq" id="WP_210355776.1">
    <property type="nucleotide sequence ID" value="NZ_JAEQMU010000005.1"/>
</dbReference>
<gene>
    <name evidence="2" type="ORF">ACFSQW_08855</name>
</gene>
<keyword evidence="1" id="KW-0732">Signal</keyword>
<dbReference type="Gene3D" id="2.60.120.200">
    <property type="match status" value="1"/>
</dbReference>
<dbReference type="Proteomes" id="UP001597440">
    <property type="component" value="Unassembled WGS sequence"/>
</dbReference>
<feature type="chain" id="PRO_5045419459" description="DUF11 domain-containing protein" evidence="1">
    <location>
        <begin position="32"/>
        <end position="873"/>
    </location>
</feature>
<name>A0ABW5KZY3_9SPHI</name>
<organism evidence="2 3">
    <name type="scientific">Sphingobacterium tabacisoli</name>
    <dbReference type="NCBI Taxonomy" id="2044855"/>
    <lineage>
        <taxon>Bacteria</taxon>
        <taxon>Pseudomonadati</taxon>
        <taxon>Bacteroidota</taxon>
        <taxon>Sphingobacteriia</taxon>
        <taxon>Sphingobacteriales</taxon>
        <taxon>Sphingobacteriaceae</taxon>
        <taxon>Sphingobacterium</taxon>
    </lineage>
</organism>
<comment type="caution">
    <text evidence="2">The sequence shown here is derived from an EMBL/GenBank/DDBJ whole genome shotgun (WGS) entry which is preliminary data.</text>
</comment>
<evidence type="ECO:0000313" key="2">
    <source>
        <dbReference type="EMBL" id="MFD2554497.1"/>
    </source>
</evidence>
<dbReference type="SUPFAM" id="SSF49899">
    <property type="entry name" value="Concanavalin A-like lectins/glucanases"/>
    <property type="match status" value="1"/>
</dbReference>
<feature type="signal peptide" evidence="1">
    <location>
        <begin position="1"/>
        <end position="31"/>
    </location>
</feature>
<sequence length="873" mass="93523">MNIFQYRKSFVKVFVPFLIGLFSLLLNTAQAQFTITENFRGQVGPDIKIGDDARLTSGVSDPVGAGWLRLTTDDQDRKGYAYINRTFPSTLGLLVDFEYKMWRTKDGRSGLNQGGDGFSIYLFDGSTSEADFKLGGYGGSLGYARNAEGTPALPGLKNGYLGIGFDAFGNFVNKNSPQKFTGSNGSIPNSIVVRGRTTAANDKTSNAYLKGITISGSGKGTISNIPAGAEASSFSSNAWQNHIDYNKSTGTSSGSYPTSRPSDGVYYRRVQLEVIPTAGRTYLITLRWMREGDTSFTELMSYTTTDVPPDILKVGFAASTGWAVNYHEIRNLVVTTPGNLRVSKLADKDVLRTVTAGKANEVTYTIEVNNDTDARLTNVDFKDRITDGVGNLVGRDMFVIDEIKHSGFLSGTALPTTSNTNEFTGTLNMAAKTIGRITVKGRLLKVPVGNVLVNSATALPTDITDEDLENNTSVVQIPVIAEGVDLVVSKAVDEACLNPAAGNTFTVTLANMGNGSIQYGGASVTGSPGNTPRSYTANRLELSEIVPPGATIMSSTVPDGWELVGTKPNTPNAGYTTYVYQTKFTPPTSGSTTPSSNTLESGSTLPAFTFKLKANTSYTNEVQVRLVQENGTLTYSGRTWTIKKNNDETSTLEPLENRGNNSAKASVLLTPGLPLVQKKMIYYCQGEIAVPLQATATSSDFKVVWYSSLGGVPLNNAPTPITTNPGTTRYYVSQTNGSCESGQVEVDVIVLATPIGGKISGDQELCGGVAPNKIASNEVGSAPNWPAGTKITYRWEKLSPVNGAVWSTIAGANAAEYTPMAENTVGVWKYRRVTVPDFTEKKPACETASNEVSITVKNCLIISNPMLRSRARK</sequence>
<evidence type="ECO:0008006" key="4">
    <source>
        <dbReference type="Google" id="ProtNLM"/>
    </source>
</evidence>
<keyword evidence="3" id="KW-1185">Reference proteome</keyword>
<dbReference type="InterPro" id="IPR013320">
    <property type="entry name" value="ConA-like_dom_sf"/>
</dbReference>
<dbReference type="EMBL" id="JBHULD010000013">
    <property type="protein sequence ID" value="MFD2554497.1"/>
    <property type="molecule type" value="Genomic_DNA"/>
</dbReference>
<protein>
    <recommendedName>
        <fullName evidence="4">DUF11 domain-containing protein</fullName>
    </recommendedName>
</protein>
<proteinExistence type="predicted"/>
<accession>A0ABW5KZY3</accession>
<evidence type="ECO:0000256" key="1">
    <source>
        <dbReference type="SAM" id="SignalP"/>
    </source>
</evidence>
<evidence type="ECO:0000313" key="3">
    <source>
        <dbReference type="Proteomes" id="UP001597440"/>
    </source>
</evidence>